<feature type="region of interest" description="Disordered" evidence="1">
    <location>
        <begin position="39"/>
        <end position="72"/>
    </location>
</feature>
<evidence type="ECO:0000313" key="3">
    <source>
        <dbReference type="Proteomes" id="UP000005226"/>
    </source>
</evidence>
<protein>
    <submittedName>
        <fullName evidence="2">Uncharacterized protein</fullName>
    </submittedName>
</protein>
<evidence type="ECO:0000256" key="1">
    <source>
        <dbReference type="SAM" id="MobiDB-lite"/>
    </source>
</evidence>
<keyword evidence="3" id="KW-1185">Reference proteome</keyword>
<reference evidence="2 3" key="1">
    <citation type="journal article" date="2011" name="Genome Biol. Evol.">
        <title>Integration of the genetic map and genome assembly of fugu facilitates insights into distinct features of genome evolution in teleosts and mammals.</title>
        <authorList>
            <person name="Kai W."/>
            <person name="Kikuchi K."/>
            <person name="Tohari S."/>
            <person name="Chew A.K."/>
            <person name="Tay A."/>
            <person name="Fujiwara A."/>
            <person name="Hosoya S."/>
            <person name="Suetake H."/>
            <person name="Naruse K."/>
            <person name="Brenner S."/>
            <person name="Suzuki Y."/>
            <person name="Venkatesh B."/>
        </authorList>
    </citation>
    <scope>NUCLEOTIDE SEQUENCE [LARGE SCALE GENOMIC DNA]</scope>
</reference>
<accession>A0A674MQU3</accession>
<dbReference type="InParanoid" id="A0A674MQU3"/>
<feature type="compositionally biased region" description="Low complexity" evidence="1">
    <location>
        <begin position="48"/>
        <end position="58"/>
    </location>
</feature>
<dbReference type="Proteomes" id="UP000005226">
    <property type="component" value="Chromosome 21"/>
</dbReference>
<sequence>NQDKNNIDVLLIRSIRMVVGARQADLSVRETTDLGFSCTTISGRSEETGQTEQESETTVPTDTPIEDNGKLE</sequence>
<name>A0A674MQU3_TAKRU</name>
<dbReference type="Ensembl" id="ENSTRUT00000085632.1">
    <property type="protein sequence ID" value="ENSTRUP00000063847.1"/>
    <property type="gene ID" value="ENSTRUG00000032065.1"/>
</dbReference>
<reference evidence="2" key="2">
    <citation type="submission" date="2025-08" db="UniProtKB">
        <authorList>
            <consortium name="Ensembl"/>
        </authorList>
    </citation>
    <scope>IDENTIFICATION</scope>
</reference>
<reference evidence="2" key="3">
    <citation type="submission" date="2025-09" db="UniProtKB">
        <authorList>
            <consortium name="Ensembl"/>
        </authorList>
    </citation>
    <scope>IDENTIFICATION</scope>
</reference>
<evidence type="ECO:0000313" key="2">
    <source>
        <dbReference type="Ensembl" id="ENSTRUP00000063847.1"/>
    </source>
</evidence>
<proteinExistence type="predicted"/>
<organism evidence="2 3">
    <name type="scientific">Takifugu rubripes</name>
    <name type="common">Japanese pufferfish</name>
    <name type="synonym">Fugu rubripes</name>
    <dbReference type="NCBI Taxonomy" id="31033"/>
    <lineage>
        <taxon>Eukaryota</taxon>
        <taxon>Metazoa</taxon>
        <taxon>Chordata</taxon>
        <taxon>Craniata</taxon>
        <taxon>Vertebrata</taxon>
        <taxon>Euteleostomi</taxon>
        <taxon>Actinopterygii</taxon>
        <taxon>Neopterygii</taxon>
        <taxon>Teleostei</taxon>
        <taxon>Neoteleostei</taxon>
        <taxon>Acanthomorphata</taxon>
        <taxon>Eupercaria</taxon>
        <taxon>Tetraodontiformes</taxon>
        <taxon>Tetradontoidea</taxon>
        <taxon>Tetraodontidae</taxon>
        <taxon>Takifugu</taxon>
    </lineage>
</organism>
<dbReference type="AlphaFoldDB" id="A0A674MQU3"/>